<accession>A0A6A4UZT7</accession>
<dbReference type="SUPFAM" id="SSF55729">
    <property type="entry name" value="Acyl-CoA N-acyltransferases (Nat)"/>
    <property type="match status" value="1"/>
</dbReference>
<proteinExistence type="inferred from homology"/>
<dbReference type="AlphaFoldDB" id="A0A6A4UZT7"/>
<comment type="similarity">
    <text evidence="1">Belongs to the NATD1 family.</text>
</comment>
<dbReference type="PANTHER" id="PTHR31435">
    <property type="entry name" value="PROTEIN NATD1"/>
    <property type="match status" value="1"/>
</dbReference>
<feature type="domain" description="N-acetyltransferase" evidence="4">
    <location>
        <begin position="35"/>
        <end position="90"/>
    </location>
</feature>
<evidence type="ECO:0000256" key="3">
    <source>
        <dbReference type="ARBA" id="ARBA00031876"/>
    </source>
</evidence>
<sequence length="90" mass="9788">MLTRAAARAGRGQIQQSLMSSAASDLSERQQLTVKHDFDSCELLIEMPGSDAKAYLQYDHGPDGVVDLQHTVVPESFRGKGVAKILAKVF</sequence>
<dbReference type="OrthoDB" id="74247at2759"/>
<dbReference type="PANTHER" id="PTHR31435:SF9">
    <property type="entry name" value="PROTEIN NATD1"/>
    <property type="match status" value="1"/>
</dbReference>
<evidence type="ECO:0000259" key="4">
    <source>
        <dbReference type="PROSITE" id="PS51729"/>
    </source>
</evidence>
<gene>
    <name evidence="5" type="primary">natd1</name>
    <name evidence="5" type="ORF">FJT64_001268</name>
</gene>
<evidence type="ECO:0000256" key="1">
    <source>
        <dbReference type="ARBA" id="ARBA00006233"/>
    </source>
</evidence>
<organism evidence="5 6">
    <name type="scientific">Amphibalanus amphitrite</name>
    <name type="common">Striped barnacle</name>
    <name type="synonym">Balanus amphitrite</name>
    <dbReference type="NCBI Taxonomy" id="1232801"/>
    <lineage>
        <taxon>Eukaryota</taxon>
        <taxon>Metazoa</taxon>
        <taxon>Ecdysozoa</taxon>
        <taxon>Arthropoda</taxon>
        <taxon>Crustacea</taxon>
        <taxon>Multicrustacea</taxon>
        <taxon>Cirripedia</taxon>
        <taxon>Thoracica</taxon>
        <taxon>Thoracicalcarea</taxon>
        <taxon>Balanomorpha</taxon>
        <taxon>Balanoidea</taxon>
        <taxon>Balanidae</taxon>
        <taxon>Amphibalaninae</taxon>
        <taxon>Amphibalanus</taxon>
    </lineage>
</organism>
<reference evidence="5 6" key="1">
    <citation type="submission" date="2019-07" db="EMBL/GenBank/DDBJ databases">
        <title>Draft genome assembly of a fouling barnacle, Amphibalanus amphitrite (Darwin, 1854): The first reference genome for Thecostraca.</title>
        <authorList>
            <person name="Kim W."/>
        </authorList>
    </citation>
    <scope>NUCLEOTIDE SEQUENCE [LARGE SCALE GENOMIC DNA]</scope>
    <source>
        <strain evidence="5">SNU_AA5</strain>
        <tissue evidence="5">Soma without cirri and trophi</tissue>
    </source>
</reference>
<evidence type="ECO:0000313" key="5">
    <source>
        <dbReference type="EMBL" id="KAF0289437.1"/>
    </source>
</evidence>
<protein>
    <recommendedName>
        <fullName evidence="2">Protein NATD1</fullName>
    </recommendedName>
    <alternativeName>
        <fullName evidence="3">N-acetyltransferase domain-containing protein 1</fullName>
    </alternativeName>
</protein>
<comment type="caution">
    <text evidence="5">The sequence shown here is derived from an EMBL/GenBank/DDBJ whole genome shotgun (WGS) entry which is preliminary data.</text>
</comment>
<dbReference type="Pfam" id="PF14542">
    <property type="entry name" value="Acetyltransf_CG"/>
    <property type="match status" value="1"/>
</dbReference>
<dbReference type="EMBL" id="VIIS01002031">
    <property type="protein sequence ID" value="KAF0289437.1"/>
    <property type="molecule type" value="Genomic_DNA"/>
</dbReference>
<dbReference type="InterPro" id="IPR045057">
    <property type="entry name" value="Gcn5-rel_NAT"/>
</dbReference>
<dbReference type="PROSITE" id="PS51729">
    <property type="entry name" value="GNAT_YJDJ"/>
    <property type="match status" value="1"/>
</dbReference>
<evidence type="ECO:0000313" key="6">
    <source>
        <dbReference type="Proteomes" id="UP000440578"/>
    </source>
</evidence>
<dbReference type="Proteomes" id="UP000440578">
    <property type="component" value="Unassembled WGS sequence"/>
</dbReference>
<dbReference type="InterPro" id="IPR016181">
    <property type="entry name" value="Acyl_CoA_acyltransferase"/>
</dbReference>
<dbReference type="InterPro" id="IPR031165">
    <property type="entry name" value="GNAT_YJDJ"/>
</dbReference>
<dbReference type="Gene3D" id="3.40.630.30">
    <property type="match status" value="1"/>
</dbReference>
<keyword evidence="6" id="KW-1185">Reference proteome</keyword>
<name>A0A6A4UZT7_AMPAM</name>
<evidence type="ECO:0000256" key="2">
    <source>
        <dbReference type="ARBA" id="ARBA00020243"/>
    </source>
</evidence>